<keyword evidence="3" id="KW-1185">Reference proteome</keyword>
<evidence type="ECO:0000313" key="2">
    <source>
        <dbReference type="EMBL" id="MBC8529638.1"/>
    </source>
</evidence>
<dbReference type="PIRSF" id="PIRSF021328">
    <property type="entry name" value="UCP021328"/>
    <property type="match status" value="1"/>
</dbReference>
<dbReference type="AlphaFoldDB" id="A0A926HMY8"/>
<dbReference type="Pfam" id="PF11208">
    <property type="entry name" value="DUF2992"/>
    <property type="match status" value="1"/>
</dbReference>
<reference evidence="2" key="1">
    <citation type="submission" date="2020-08" db="EMBL/GenBank/DDBJ databases">
        <title>Genome public.</title>
        <authorList>
            <person name="Liu C."/>
            <person name="Sun Q."/>
        </authorList>
    </citation>
    <scope>NUCLEOTIDE SEQUENCE</scope>
    <source>
        <strain evidence="2">NSJ-44</strain>
    </source>
</reference>
<dbReference type="InterPro" id="IPR016787">
    <property type="entry name" value="UCP021328"/>
</dbReference>
<gene>
    <name evidence="2" type="ORF">H8699_09385</name>
</gene>
<feature type="compositionally biased region" description="Basic residues" evidence="1">
    <location>
        <begin position="129"/>
        <end position="139"/>
    </location>
</feature>
<organism evidence="2 3">
    <name type="scientific">Luoshenia tenuis</name>
    <dbReference type="NCBI Taxonomy" id="2763654"/>
    <lineage>
        <taxon>Bacteria</taxon>
        <taxon>Bacillati</taxon>
        <taxon>Bacillota</taxon>
        <taxon>Clostridia</taxon>
        <taxon>Christensenellales</taxon>
        <taxon>Christensenellaceae</taxon>
        <taxon>Luoshenia</taxon>
    </lineage>
</organism>
<dbReference type="EMBL" id="JACRSO010000003">
    <property type="protein sequence ID" value="MBC8529638.1"/>
    <property type="molecule type" value="Genomic_DNA"/>
</dbReference>
<dbReference type="Proteomes" id="UP000654279">
    <property type="component" value="Unassembled WGS sequence"/>
</dbReference>
<feature type="compositionally biased region" description="Basic residues" evidence="1">
    <location>
        <begin position="72"/>
        <end position="82"/>
    </location>
</feature>
<name>A0A926HMY8_9FIRM</name>
<feature type="region of interest" description="Disordered" evidence="1">
    <location>
        <begin position="71"/>
        <end position="139"/>
    </location>
</feature>
<evidence type="ECO:0000313" key="3">
    <source>
        <dbReference type="Proteomes" id="UP000654279"/>
    </source>
</evidence>
<evidence type="ECO:0000256" key="1">
    <source>
        <dbReference type="SAM" id="MobiDB-lite"/>
    </source>
</evidence>
<feature type="compositionally biased region" description="Basic and acidic residues" evidence="1">
    <location>
        <begin position="113"/>
        <end position="123"/>
    </location>
</feature>
<sequence length="139" mass="16225">MEQVKATLTVLFEDPFWVGVYERESGGRYGACKLTFGAEPRDYEVYAALLQNWERLEPGQEMAAQAAAQRRINPKRMQRAARRQMQDAGVGTRAQQALKLQQAAGKLARRRRTREEREREARRQFALRQQRKKDKHKGH</sequence>
<dbReference type="RefSeq" id="WP_249285451.1">
    <property type="nucleotide sequence ID" value="NZ_JACRSO010000003.1"/>
</dbReference>
<accession>A0A926HMY8</accession>
<comment type="caution">
    <text evidence="2">The sequence shown here is derived from an EMBL/GenBank/DDBJ whole genome shotgun (WGS) entry which is preliminary data.</text>
</comment>
<protein>
    <submittedName>
        <fullName evidence="2">YjdF family protein</fullName>
    </submittedName>
</protein>
<proteinExistence type="predicted"/>
<feature type="compositionally biased region" description="Low complexity" evidence="1">
    <location>
        <begin position="94"/>
        <end position="106"/>
    </location>
</feature>